<dbReference type="Proteomes" id="UP000326757">
    <property type="component" value="Unassembled WGS sequence"/>
</dbReference>
<organism evidence="1 2">
    <name type="scientific">Monilinia laxa</name>
    <name type="common">Brown rot fungus</name>
    <name type="synonym">Sclerotinia laxa</name>
    <dbReference type="NCBI Taxonomy" id="61186"/>
    <lineage>
        <taxon>Eukaryota</taxon>
        <taxon>Fungi</taxon>
        <taxon>Dikarya</taxon>
        <taxon>Ascomycota</taxon>
        <taxon>Pezizomycotina</taxon>
        <taxon>Leotiomycetes</taxon>
        <taxon>Helotiales</taxon>
        <taxon>Sclerotiniaceae</taxon>
        <taxon>Monilinia</taxon>
    </lineage>
</organism>
<gene>
    <name evidence="1" type="ORF">EYC80_006978</name>
</gene>
<reference evidence="1 2" key="1">
    <citation type="submission" date="2019-06" db="EMBL/GenBank/DDBJ databases">
        <title>Genome Sequence of the Brown Rot Fungal Pathogen Monilinia laxa.</title>
        <authorList>
            <person name="De Miccolis Angelini R.M."/>
            <person name="Landi L."/>
            <person name="Abate D."/>
            <person name="Pollastro S."/>
            <person name="Romanazzi G."/>
            <person name="Faretra F."/>
        </authorList>
    </citation>
    <scope>NUCLEOTIDE SEQUENCE [LARGE SCALE GENOMIC DNA]</scope>
    <source>
        <strain evidence="1 2">Mlax316</strain>
    </source>
</reference>
<dbReference type="EMBL" id="VIGI01000010">
    <property type="protein sequence ID" value="KAB8295032.1"/>
    <property type="molecule type" value="Genomic_DNA"/>
</dbReference>
<evidence type="ECO:0000313" key="1">
    <source>
        <dbReference type="EMBL" id="KAB8295032.1"/>
    </source>
</evidence>
<evidence type="ECO:0000313" key="2">
    <source>
        <dbReference type="Proteomes" id="UP000326757"/>
    </source>
</evidence>
<protein>
    <submittedName>
        <fullName evidence="1">Uncharacterized protein</fullName>
    </submittedName>
</protein>
<sequence>MISSYHNHHLTLSAAFKYIYLDPRIVSECNTIHTPIHHTPYTIHHTPYTIHHTPYTIHHTPYTIHTIHHTPYTIHHTPYTIHHITLSLIFKTMHLKCHNLSIQLSFIKSLQIQIPIQPEQPFIPFRIIYLKIPDQNVKSDHKKRFQGIIRSNDIKVTPSPFRCPPSCAESRHAKAREDLVSSVSFHEIPYKCSCLFSHNLCTQVSHHSHSFSRSSFVLF</sequence>
<dbReference type="AlphaFoldDB" id="A0A5N6K072"/>
<accession>A0A5N6K072</accession>
<proteinExistence type="predicted"/>
<comment type="caution">
    <text evidence="1">The sequence shown here is derived from an EMBL/GenBank/DDBJ whole genome shotgun (WGS) entry which is preliminary data.</text>
</comment>
<keyword evidence="2" id="KW-1185">Reference proteome</keyword>
<name>A0A5N6K072_MONLA</name>